<evidence type="ECO:0000259" key="2">
    <source>
        <dbReference type="Pfam" id="PF00112"/>
    </source>
</evidence>
<dbReference type="InterPro" id="IPR038765">
    <property type="entry name" value="Papain-like_cys_pep_sf"/>
</dbReference>
<reference evidence="3" key="1">
    <citation type="journal article" date="2020" name="Nature">
        <title>Giant virus diversity and host interactions through global metagenomics.</title>
        <authorList>
            <person name="Schulz F."/>
            <person name="Roux S."/>
            <person name="Paez-Espino D."/>
            <person name="Jungbluth S."/>
            <person name="Walsh D.A."/>
            <person name="Denef V.J."/>
            <person name="McMahon K.D."/>
            <person name="Konstantinidis K.T."/>
            <person name="Eloe-Fadrosh E.A."/>
            <person name="Kyrpides N.C."/>
            <person name="Woyke T."/>
        </authorList>
    </citation>
    <scope>NUCLEOTIDE SEQUENCE</scope>
    <source>
        <strain evidence="3">GVMAG-M-3300014204-73</strain>
    </source>
</reference>
<dbReference type="CDD" id="cd02619">
    <property type="entry name" value="Peptidase_C1"/>
    <property type="match status" value="1"/>
</dbReference>
<dbReference type="Pfam" id="PF00112">
    <property type="entry name" value="Peptidase_C1"/>
    <property type="match status" value="1"/>
</dbReference>
<name>A0A6C0BKX6_9ZZZZ</name>
<accession>A0A6C0BKX6</accession>
<dbReference type="SUPFAM" id="SSF54001">
    <property type="entry name" value="Cysteine proteinases"/>
    <property type="match status" value="1"/>
</dbReference>
<dbReference type="AlphaFoldDB" id="A0A6C0BKX6"/>
<dbReference type="EMBL" id="MN739177">
    <property type="protein sequence ID" value="QHS92324.1"/>
    <property type="molecule type" value="Genomic_DNA"/>
</dbReference>
<dbReference type="InterPro" id="IPR000668">
    <property type="entry name" value="Peptidase_C1A_C"/>
</dbReference>
<feature type="domain" description="Peptidase C1A papain C-terminal" evidence="2">
    <location>
        <begin position="43"/>
        <end position="233"/>
    </location>
</feature>
<feature type="region of interest" description="Disordered" evidence="1">
    <location>
        <begin position="283"/>
        <end position="310"/>
    </location>
</feature>
<dbReference type="GO" id="GO:0008234">
    <property type="term" value="F:cysteine-type peptidase activity"/>
    <property type="evidence" value="ECO:0007669"/>
    <property type="project" value="InterPro"/>
</dbReference>
<evidence type="ECO:0000313" key="3">
    <source>
        <dbReference type="EMBL" id="QHS92324.1"/>
    </source>
</evidence>
<dbReference type="Gene3D" id="3.90.70.10">
    <property type="entry name" value="Cysteine proteinases"/>
    <property type="match status" value="1"/>
</dbReference>
<organism evidence="3">
    <name type="scientific">viral metagenome</name>
    <dbReference type="NCBI Taxonomy" id="1070528"/>
    <lineage>
        <taxon>unclassified sequences</taxon>
        <taxon>metagenomes</taxon>
        <taxon>organismal metagenomes</taxon>
    </lineage>
</organism>
<protein>
    <recommendedName>
        <fullName evidence="2">Peptidase C1A papain C-terminal domain-containing protein</fullName>
    </recommendedName>
</protein>
<proteinExistence type="predicted"/>
<dbReference type="GO" id="GO:0006508">
    <property type="term" value="P:proteolysis"/>
    <property type="evidence" value="ECO:0007669"/>
    <property type="project" value="InterPro"/>
</dbReference>
<sequence>MCPHKYNLSKDKPDDNDIYVSINLKVHEHSEPVMVVDHRPTCPPVYNQGALGSCTSHALSCIFYHNMVRFNSSEIFHPSCMFLYYNTRLLKNSVGEDEGGSLRDALKALYVYGICPENVWEYNPICYKTRPPQTAYDFGQKHNSISYFRVPQVLSQLCQCLMDGYLFAFGLSIYSHFENDANHHQGLISLPSASDVYMGGHAACAIGFDNYRQVFIVRNSWGDEWGDHGYFYLPYAYMTNSDLVYDLWTFRNRLEITQLLVTELNAPVGDGAVFEITTVGEEAEKNHKQETTPHPDTSHHRSRSKCCILA</sequence>
<evidence type="ECO:0000256" key="1">
    <source>
        <dbReference type="SAM" id="MobiDB-lite"/>
    </source>
</evidence>
<feature type="compositionally biased region" description="Basic and acidic residues" evidence="1">
    <location>
        <begin position="283"/>
        <end position="299"/>
    </location>
</feature>